<sequence>MIMPPLAHLQKHSQVDIRKAFISAESSVSPQSHRGPAPVMCAFICLLFLLSLHYGSTDYNGHDKEYETIEGTIGKPLDLPANITKPNQKHWLRKMMDDGRRKKILQYDPQNKNKSVFDADLFRFNVSKMEFEIVKVQREHEGRYIITEDGDTEFDLAKYYIKVYEQISRVSIGLAENPINESCVITLNCTTQEGDHVMYNWSQNQKYLKHNSSVLQVTLSPSTANVSYTCRASNPVSQGVSSITPLVARCSTTPEERWDTLLIVVLAILLPALVLLVLIGKYIQVYCATEKGSFSLDPQRPHPVPGPVPEPVQTTHTVYATVQKGSFSLDPQRPHPVPGPVPEPVQTTHTVYATVQKVQAPVNLPTTEHCTIYELAGPVGNQSHQTTVP</sequence>
<evidence type="ECO:0000256" key="1">
    <source>
        <dbReference type="ARBA" id="ARBA00004370"/>
    </source>
</evidence>
<dbReference type="Ensembl" id="ENSXETT00000105948">
    <property type="protein sequence ID" value="ENSXETP00000116706"/>
    <property type="gene ID" value="ENSXETG00000045902"/>
</dbReference>
<dbReference type="InterPro" id="IPR036179">
    <property type="entry name" value="Ig-like_dom_sf"/>
</dbReference>
<keyword evidence="2" id="KW-0732">Signal</keyword>
<reference evidence="7" key="2">
    <citation type="submission" date="2021-03" db="UniProtKB">
        <authorList>
            <consortium name="Ensembl"/>
        </authorList>
    </citation>
    <scope>IDENTIFICATION</scope>
</reference>
<evidence type="ECO:0000256" key="4">
    <source>
        <dbReference type="ARBA" id="ARBA00023180"/>
    </source>
</evidence>
<feature type="domain" description="Ig-like" evidence="6">
    <location>
        <begin position="165"/>
        <end position="241"/>
    </location>
</feature>
<organism evidence="7">
    <name type="scientific">Xenopus tropicalis</name>
    <name type="common">Western clawed frog</name>
    <name type="synonym">Silurana tropicalis</name>
    <dbReference type="NCBI Taxonomy" id="8364"/>
    <lineage>
        <taxon>Eukaryota</taxon>
        <taxon>Metazoa</taxon>
        <taxon>Chordata</taxon>
        <taxon>Craniata</taxon>
        <taxon>Vertebrata</taxon>
        <taxon>Euteleostomi</taxon>
        <taxon>Amphibia</taxon>
        <taxon>Batrachia</taxon>
        <taxon>Anura</taxon>
        <taxon>Pipoidea</taxon>
        <taxon>Pipidae</taxon>
        <taxon>Xenopodinae</taxon>
        <taxon>Xenopus</taxon>
        <taxon>Silurana</taxon>
    </lineage>
</organism>
<evidence type="ECO:0000259" key="6">
    <source>
        <dbReference type="PROSITE" id="PS50835"/>
    </source>
</evidence>
<dbReference type="SUPFAM" id="SSF48726">
    <property type="entry name" value="Immunoglobulin"/>
    <property type="match status" value="1"/>
</dbReference>
<dbReference type="InterPro" id="IPR007110">
    <property type="entry name" value="Ig-like_dom"/>
</dbReference>
<proteinExistence type="predicted"/>
<dbReference type="PANTHER" id="PTHR12080">
    <property type="entry name" value="SIGNALING LYMPHOCYTIC ACTIVATION MOLECULE"/>
    <property type="match status" value="1"/>
</dbReference>
<dbReference type="InterPro" id="IPR015631">
    <property type="entry name" value="CD2/SLAM_rcpt"/>
</dbReference>
<keyword evidence="4" id="KW-0325">Glycoprotein</keyword>
<name>A0A803K8K1_XENTR</name>
<feature type="transmembrane region" description="Helical" evidence="5">
    <location>
        <begin position="261"/>
        <end position="283"/>
    </location>
</feature>
<protein>
    <recommendedName>
        <fullName evidence="6">Ig-like domain-containing protein</fullName>
    </recommendedName>
</protein>
<dbReference type="AlphaFoldDB" id="A0A803K8K1"/>
<dbReference type="InterPro" id="IPR013783">
    <property type="entry name" value="Ig-like_fold"/>
</dbReference>
<dbReference type="PROSITE" id="PS50835">
    <property type="entry name" value="IG_LIKE"/>
    <property type="match status" value="1"/>
</dbReference>
<dbReference type="GeneTree" id="ENSGT01030000234540"/>
<keyword evidence="3 5" id="KW-0472">Membrane</keyword>
<reference evidence="7" key="1">
    <citation type="journal article" date="2010" name="Science">
        <title>The genome of the Western clawed frog Xenopus tropicalis.</title>
        <authorList>
            <person name="Hellsten U."/>
            <person name="Harland R.M."/>
            <person name="Gilchrist M.J."/>
            <person name="Hendrix D."/>
            <person name="Jurka J."/>
            <person name="Kapitonov V."/>
            <person name="Ovcharenko I."/>
            <person name="Putnam N.H."/>
            <person name="Shu S."/>
            <person name="Taher L."/>
            <person name="Blitz I.L."/>
            <person name="Blumberg B."/>
            <person name="Dichmann D.S."/>
            <person name="Dubchak I."/>
            <person name="Amaya E."/>
            <person name="Detter J.C."/>
            <person name="Fletcher R."/>
            <person name="Gerhard D.S."/>
            <person name="Goodstein D."/>
            <person name="Graves T."/>
            <person name="Grigoriev I.V."/>
            <person name="Grimwood J."/>
            <person name="Kawashima T."/>
            <person name="Lindquist E."/>
            <person name="Lucas S.M."/>
            <person name="Mead P.E."/>
            <person name="Mitros T."/>
            <person name="Ogino H."/>
            <person name="Ohta Y."/>
            <person name="Poliakov A.V."/>
            <person name="Pollet N."/>
            <person name="Robert J."/>
            <person name="Salamov A."/>
            <person name="Sater A.K."/>
            <person name="Schmutz J."/>
            <person name="Terry A."/>
            <person name="Vize P.D."/>
            <person name="Warren W.C."/>
            <person name="Wells D."/>
            <person name="Wills A."/>
            <person name="Wilson R.K."/>
            <person name="Zimmerman L.B."/>
            <person name="Zorn A.M."/>
            <person name="Grainger R."/>
            <person name="Grammer T."/>
            <person name="Khokha M.K."/>
            <person name="Richardson P.M."/>
            <person name="Rokhsar D.S."/>
        </authorList>
    </citation>
    <scope>NUCLEOTIDE SEQUENCE [LARGE SCALE GENOMIC DNA]</scope>
    <source>
        <strain evidence="7">Nigerian</strain>
    </source>
</reference>
<keyword evidence="5" id="KW-0812">Transmembrane</keyword>
<keyword evidence="5" id="KW-1133">Transmembrane helix</keyword>
<evidence type="ECO:0000313" key="7">
    <source>
        <dbReference type="Ensembl" id="ENSXETP00000116706"/>
    </source>
</evidence>
<evidence type="ECO:0000256" key="2">
    <source>
        <dbReference type="ARBA" id="ARBA00022729"/>
    </source>
</evidence>
<evidence type="ECO:0000256" key="5">
    <source>
        <dbReference type="SAM" id="Phobius"/>
    </source>
</evidence>
<dbReference type="InParanoid" id="A0A803K8K1"/>
<accession>A0A803K8K1</accession>
<dbReference type="FunCoup" id="A0A803K8K1">
    <property type="interactions" value="124"/>
</dbReference>
<evidence type="ECO:0000256" key="3">
    <source>
        <dbReference type="ARBA" id="ARBA00023136"/>
    </source>
</evidence>
<dbReference type="Gene3D" id="2.60.40.10">
    <property type="entry name" value="Immunoglobulins"/>
    <property type="match status" value="2"/>
</dbReference>
<comment type="subcellular location">
    <subcellularLocation>
        <location evidence="1">Membrane</location>
    </subcellularLocation>
</comment>
<dbReference type="PANTHER" id="PTHR12080:SF134">
    <property type="entry name" value="CD48 ANTIGEN"/>
    <property type="match status" value="1"/>
</dbReference>
<dbReference type="GO" id="GO:0016020">
    <property type="term" value="C:membrane"/>
    <property type="evidence" value="ECO:0007669"/>
    <property type="project" value="UniProtKB-SubCell"/>
</dbReference>